<evidence type="ECO:0000313" key="1">
    <source>
        <dbReference type="EMBL" id="KHG15475.1"/>
    </source>
</evidence>
<proteinExistence type="predicted"/>
<dbReference type="EMBL" id="KN403863">
    <property type="protein sequence ID" value="KHG15475.1"/>
    <property type="molecule type" value="Genomic_DNA"/>
</dbReference>
<dbReference type="UniPathway" id="UPA00378"/>
<dbReference type="GO" id="GO:0016740">
    <property type="term" value="F:transferase activity"/>
    <property type="evidence" value="ECO:0007669"/>
    <property type="project" value="UniProtKB-KW"/>
</dbReference>
<keyword evidence="1" id="KW-0808">Transferase</keyword>
<dbReference type="AlphaFoldDB" id="A0A0B0NRK5"/>
<evidence type="ECO:0000313" key="2">
    <source>
        <dbReference type="Proteomes" id="UP000032142"/>
    </source>
</evidence>
<accession>A0A0B0NRK5</accession>
<keyword evidence="2" id="KW-1185">Reference proteome</keyword>
<gene>
    <name evidence="1" type="ORF">F383_17335</name>
</gene>
<protein>
    <submittedName>
        <fullName evidence="1">Dolichyl-diphosphooligosaccharide--protein glycosyltransferase subunit STT3</fullName>
    </submittedName>
</protein>
<name>A0A0B0NRK5_GOSAR</name>
<sequence>MVRIRGGVFPVMKEPDYLINGEYHIDKGVAPKMLNCLMLRHSHVSWSCEGHGLGTWPCALAVCPEFDDDVINRELHGLRIGAYTKYTYFTCTQA</sequence>
<dbReference type="Proteomes" id="UP000032142">
    <property type="component" value="Unassembled WGS sequence"/>
</dbReference>
<organism evidence="1 2">
    <name type="scientific">Gossypium arboreum</name>
    <name type="common">Tree cotton</name>
    <name type="synonym">Gossypium nanking</name>
    <dbReference type="NCBI Taxonomy" id="29729"/>
    <lineage>
        <taxon>Eukaryota</taxon>
        <taxon>Viridiplantae</taxon>
        <taxon>Streptophyta</taxon>
        <taxon>Embryophyta</taxon>
        <taxon>Tracheophyta</taxon>
        <taxon>Spermatophyta</taxon>
        <taxon>Magnoliopsida</taxon>
        <taxon>eudicotyledons</taxon>
        <taxon>Gunneridae</taxon>
        <taxon>Pentapetalae</taxon>
        <taxon>rosids</taxon>
        <taxon>malvids</taxon>
        <taxon>Malvales</taxon>
        <taxon>Malvaceae</taxon>
        <taxon>Malvoideae</taxon>
        <taxon>Gossypium</taxon>
    </lineage>
</organism>
<reference evidence="2" key="1">
    <citation type="submission" date="2014-09" db="EMBL/GenBank/DDBJ databases">
        <authorList>
            <person name="Mudge J."/>
            <person name="Ramaraj T."/>
            <person name="Lindquist I.E."/>
            <person name="Bharti A.K."/>
            <person name="Sundararajan A."/>
            <person name="Cameron C.T."/>
            <person name="Woodward J.E."/>
            <person name="May G.D."/>
            <person name="Brubaker C."/>
            <person name="Broadhvest J."/>
            <person name="Wilkins T.A."/>
        </authorList>
    </citation>
    <scope>NUCLEOTIDE SEQUENCE</scope>
    <source>
        <strain evidence="2">cv. AKA8401</strain>
    </source>
</reference>